<accession>A0A1I4F6K0</accession>
<dbReference type="OrthoDB" id="5954810at2"/>
<sequence>MRNMKIYSRQKGATLVVGLIMLAMITLLTVSGFTLSSNNLKVVGNMQYRNESIAAANLAIEQAINLNYSAIDPANYPTFVNVDIDQDNLIDYIVSIPAPACISAKPAPADLLSLSGVNSNIENSNDFMVLWEIRADATSVSTGASVIARQGINKRLTLSEFIASSC</sequence>
<keyword evidence="1" id="KW-0812">Transmembrane</keyword>
<dbReference type="AlphaFoldDB" id="A0A1I4F6K0"/>
<reference evidence="3" key="1">
    <citation type="submission" date="2016-10" db="EMBL/GenBank/DDBJ databases">
        <authorList>
            <person name="Varghese N."/>
            <person name="Submissions S."/>
        </authorList>
    </citation>
    <scope>NUCLEOTIDE SEQUENCE [LARGE SCALE GENOMIC DNA]</scope>
    <source>
        <strain evidence="3">Nm69</strain>
    </source>
</reference>
<gene>
    <name evidence="2" type="ORF">SAMN05216302_103412</name>
</gene>
<proteinExistence type="predicted"/>
<dbReference type="STRING" id="52441.SAMN05216302_103412"/>
<keyword evidence="3" id="KW-1185">Reference proteome</keyword>
<feature type="transmembrane region" description="Helical" evidence="1">
    <location>
        <begin position="12"/>
        <end position="35"/>
    </location>
</feature>
<evidence type="ECO:0000313" key="3">
    <source>
        <dbReference type="Proteomes" id="UP000199533"/>
    </source>
</evidence>
<evidence type="ECO:0000313" key="2">
    <source>
        <dbReference type="EMBL" id="SFL13612.1"/>
    </source>
</evidence>
<keyword evidence="1" id="KW-1133">Transmembrane helix</keyword>
<organism evidence="2 3">
    <name type="scientific">Nitrosomonas aestuarii</name>
    <dbReference type="NCBI Taxonomy" id="52441"/>
    <lineage>
        <taxon>Bacteria</taxon>
        <taxon>Pseudomonadati</taxon>
        <taxon>Pseudomonadota</taxon>
        <taxon>Betaproteobacteria</taxon>
        <taxon>Nitrosomonadales</taxon>
        <taxon>Nitrosomonadaceae</taxon>
        <taxon>Nitrosomonas</taxon>
    </lineage>
</organism>
<dbReference type="EMBL" id="FOSP01000034">
    <property type="protein sequence ID" value="SFL13612.1"/>
    <property type="molecule type" value="Genomic_DNA"/>
</dbReference>
<name>A0A1I4F6K0_9PROT</name>
<keyword evidence="1" id="KW-0472">Membrane</keyword>
<evidence type="ECO:0000256" key="1">
    <source>
        <dbReference type="SAM" id="Phobius"/>
    </source>
</evidence>
<dbReference type="Proteomes" id="UP000199533">
    <property type="component" value="Unassembled WGS sequence"/>
</dbReference>
<dbReference type="RefSeq" id="WP_090702211.1">
    <property type="nucleotide sequence ID" value="NZ_FOSP01000034.1"/>
</dbReference>
<protein>
    <submittedName>
        <fullName evidence="2">PilX N-terminal</fullName>
    </submittedName>
</protein>